<dbReference type="GO" id="GO:0042246">
    <property type="term" value="P:tissue regeneration"/>
    <property type="evidence" value="ECO:0007669"/>
    <property type="project" value="InterPro"/>
</dbReference>
<keyword evidence="4" id="KW-0130">Cell adhesion</keyword>
<protein>
    <submittedName>
        <fullName evidence="9">Uncharacterized protein</fullName>
    </submittedName>
</protein>
<dbReference type="EnsemblMetazoa" id="AMEC004213-RA">
    <property type="protein sequence ID" value="AMEC004213-PA"/>
    <property type="gene ID" value="AMEC004213"/>
</dbReference>
<evidence type="ECO:0000256" key="2">
    <source>
        <dbReference type="ARBA" id="ARBA00008141"/>
    </source>
</evidence>
<keyword evidence="10" id="KW-1185">Reference proteome</keyword>
<name>A0A182TKZ3_9DIPT</name>
<sequence length="369" mass="41016">MTSNSTTIYRTKPTDGAANQHRLEVGTPIEHGSSRSASGELTYDSAGSEYYLALSYTGYDFFRCVVEIALSVSFLAANSNLLRLLVSFKETESFIATEVLVTVSIVLQILVAISVITITQVNDPSRYAKMKAFAVTGAIIISLVNLLIPFMINVEHSRIDFEEIYRSLGERAGQQPEPSRRSPGRYNRPSPPPHQHVEHAGNRGVRIFTGSEKQSKVFCNPVIFNQDAIRVQPYQENDWDNNETTPNYEADRAVNGSDRRDRDNGGYDVRRSVLENALNIAFLAANSNQLRLLGSSNSERQETVSYQTIFALLIVSLVLQILNCVAMLMMSTYTSQRWPLLRTLACLVATVIALLNLGVVTLLNVLLET</sequence>
<feature type="compositionally biased region" description="Basic and acidic residues" evidence="7">
    <location>
        <begin position="249"/>
        <end position="265"/>
    </location>
</feature>
<feature type="transmembrane region" description="Helical" evidence="8">
    <location>
        <begin position="309"/>
        <end position="328"/>
    </location>
</feature>
<keyword evidence="5 8" id="KW-1133">Transmembrane helix</keyword>
<dbReference type="PANTHER" id="PTHR12316">
    <property type="entry name" value="NINJURIN-RELATED"/>
    <property type="match status" value="1"/>
</dbReference>
<evidence type="ECO:0000256" key="4">
    <source>
        <dbReference type="ARBA" id="ARBA00022889"/>
    </source>
</evidence>
<reference evidence="10" key="1">
    <citation type="submission" date="2014-01" db="EMBL/GenBank/DDBJ databases">
        <title>The Genome Sequence of Anopheles melas CM1001059_A (V2).</title>
        <authorList>
            <consortium name="The Broad Institute Genomics Platform"/>
            <person name="Neafsey D.E."/>
            <person name="Besansky N."/>
            <person name="Howell P."/>
            <person name="Walton C."/>
            <person name="Young S.K."/>
            <person name="Zeng Q."/>
            <person name="Gargeya S."/>
            <person name="Fitzgerald M."/>
            <person name="Haas B."/>
            <person name="Abouelleil A."/>
            <person name="Allen A.W."/>
            <person name="Alvarado L."/>
            <person name="Arachchi H.M."/>
            <person name="Berlin A.M."/>
            <person name="Chapman S.B."/>
            <person name="Gainer-Dewar J."/>
            <person name="Goldberg J."/>
            <person name="Griggs A."/>
            <person name="Gujja S."/>
            <person name="Hansen M."/>
            <person name="Howarth C."/>
            <person name="Imamovic A."/>
            <person name="Ireland A."/>
            <person name="Larimer J."/>
            <person name="McCowan C."/>
            <person name="Murphy C."/>
            <person name="Pearson M."/>
            <person name="Poon T.W."/>
            <person name="Priest M."/>
            <person name="Roberts A."/>
            <person name="Saif S."/>
            <person name="Shea T."/>
            <person name="Sisk P."/>
            <person name="Sykes S."/>
            <person name="Wortman J."/>
            <person name="Nusbaum C."/>
            <person name="Birren B."/>
        </authorList>
    </citation>
    <scope>NUCLEOTIDE SEQUENCE [LARGE SCALE GENOMIC DNA]</scope>
    <source>
        <strain evidence="10">CM1001059</strain>
    </source>
</reference>
<dbReference type="InterPro" id="IPR007007">
    <property type="entry name" value="Ninjurin"/>
</dbReference>
<evidence type="ECO:0000256" key="6">
    <source>
        <dbReference type="ARBA" id="ARBA00023136"/>
    </source>
</evidence>
<comment type="subcellular location">
    <subcellularLocation>
        <location evidence="1">Membrane</location>
        <topology evidence="1">Multi-pass membrane protein</topology>
    </subcellularLocation>
</comment>
<evidence type="ECO:0000256" key="5">
    <source>
        <dbReference type="ARBA" id="ARBA00022989"/>
    </source>
</evidence>
<feature type="transmembrane region" description="Helical" evidence="8">
    <location>
        <begin position="340"/>
        <end position="367"/>
    </location>
</feature>
<dbReference type="AlphaFoldDB" id="A0A182TKZ3"/>
<evidence type="ECO:0000256" key="3">
    <source>
        <dbReference type="ARBA" id="ARBA00022692"/>
    </source>
</evidence>
<dbReference type="Pfam" id="PF04923">
    <property type="entry name" value="Ninjurin"/>
    <property type="match status" value="2"/>
</dbReference>
<organism evidence="9 10">
    <name type="scientific">Anopheles melas</name>
    <dbReference type="NCBI Taxonomy" id="34690"/>
    <lineage>
        <taxon>Eukaryota</taxon>
        <taxon>Metazoa</taxon>
        <taxon>Ecdysozoa</taxon>
        <taxon>Arthropoda</taxon>
        <taxon>Hexapoda</taxon>
        <taxon>Insecta</taxon>
        <taxon>Pterygota</taxon>
        <taxon>Neoptera</taxon>
        <taxon>Endopterygota</taxon>
        <taxon>Diptera</taxon>
        <taxon>Nematocera</taxon>
        <taxon>Culicoidea</taxon>
        <taxon>Culicidae</taxon>
        <taxon>Anophelinae</taxon>
        <taxon>Anopheles</taxon>
    </lineage>
</organism>
<evidence type="ECO:0000256" key="8">
    <source>
        <dbReference type="SAM" id="Phobius"/>
    </source>
</evidence>
<keyword evidence="6 8" id="KW-0472">Membrane</keyword>
<feature type="region of interest" description="Disordered" evidence="7">
    <location>
        <begin position="170"/>
        <end position="201"/>
    </location>
</feature>
<evidence type="ECO:0000256" key="7">
    <source>
        <dbReference type="SAM" id="MobiDB-lite"/>
    </source>
</evidence>
<dbReference type="VEuPathDB" id="VectorBase:AMEC004213"/>
<evidence type="ECO:0000313" key="9">
    <source>
        <dbReference type="EnsemblMetazoa" id="AMEC004213-PA"/>
    </source>
</evidence>
<keyword evidence="3 8" id="KW-0812">Transmembrane</keyword>
<comment type="similarity">
    <text evidence="2">Belongs to the ninjurin family.</text>
</comment>
<evidence type="ECO:0000256" key="1">
    <source>
        <dbReference type="ARBA" id="ARBA00004141"/>
    </source>
</evidence>
<feature type="region of interest" description="Disordered" evidence="7">
    <location>
        <begin position="235"/>
        <end position="265"/>
    </location>
</feature>
<dbReference type="GO" id="GO:0016020">
    <property type="term" value="C:membrane"/>
    <property type="evidence" value="ECO:0007669"/>
    <property type="project" value="UniProtKB-SubCell"/>
</dbReference>
<dbReference type="Proteomes" id="UP000075902">
    <property type="component" value="Unassembled WGS sequence"/>
</dbReference>
<feature type="transmembrane region" description="Helical" evidence="8">
    <location>
        <begin position="99"/>
        <end position="121"/>
    </location>
</feature>
<dbReference type="PANTHER" id="PTHR12316:SF1">
    <property type="entry name" value="NINJURIN-B"/>
    <property type="match status" value="1"/>
</dbReference>
<reference evidence="9" key="2">
    <citation type="submission" date="2020-05" db="UniProtKB">
        <authorList>
            <consortium name="EnsemblMetazoa"/>
        </authorList>
    </citation>
    <scope>IDENTIFICATION</scope>
    <source>
        <strain evidence="9">CM1001059</strain>
    </source>
</reference>
<accession>A0A182TKZ3</accession>
<evidence type="ECO:0000313" key="10">
    <source>
        <dbReference type="Proteomes" id="UP000075902"/>
    </source>
</evidence>
<dbReference type="GO" id="GO:0007155">
    <property type="term" value="P:cell adhesion"/>
    <property type="evidence" value="ECO:0007669"/>
    <property type="project" value="UniProtKB-KW"/>
</dbReference>
<feature type="transmembrane region" description="Helical" evidence="8">
    <location>
        <begin position="133"/>
        <end position="152"/>
    </location>
</feature>
<proteinExistence type="inferred from homology"/>